<sequence>PLINGNKWTPTRQVVEKAASFLTMPHKLFAIVALEEELKGIFIGETAEAWEKAADLSEQVHITYKDKSYNTILGIAPEMYDDIWTAGKVMYKLEPILADGATLIIYAPHITEISYTHGKWLDKIGYHTRDYFLKRMEQFGSIPRGIIAHSTHVKGIGTYIDSVEKPRANVVLATSIDKQRCEKVNLGYMNPDEVNIADYENKEDQGILVVQHAGEVLHRLANGYIPTIPDK</sequence>
<gene>
    <name evidence="1" type="ORF">S01H1_28029</name>
</gene>
<organism evidence="1">
    <name type="scientific">marine sediment metagenome</name>
    <dbReference type="NCBI Taxonomy" id="412755"/>
    <lineage>
        <taxon>unclassified sequences</taxon>
        <taxon>metagenomes</taxon>
        <taxon>ecological metagenomes</taxon>
    </lineage>
</organism>
<protein>
    <recommendedName>
        <fullName evidence="2">LarA-like N-terminal domain-containing protein</fullName>
    </recommendedName>
</protein>
<reference evidence="1" key="1">
    <citation type="journal article" date="2014" name="Front. Microbiol.">
        <title>High frequency of phylogenetically diverse reductive dehalogenase-homologous genes in deep subseafloor sedimentary metagenomes.</title>
        <authorList>
            <person name="Kawai M."/>
            <person name="Futagami T."/>
            <person name="Toyoda A."/>
            <person name="Takaki Y."/>
            <person name="Nishi S."/>
            <person name="Hori S."/>
            <person name="Arai W."/>
            <person name="Tsubouchi T."/>
            <person name="Morono Y."/>
            <person name="Uchiyama I."/>
            <person name="Ito T."/>
            <person name="Fujiyama A."/>
            <person name="Inagaki F."/>
            <person name="Takami H."/>
        </authorList>
    </citation>
    <scope>NUCLEOTIDE SEQUENCE</scope>
    <source>
        <strain evidence="1">Expedition CK06-06</strain>
    </source>
</reference>
<name>X0TM17_9ZZZZ</name>
<evidence type="ECO:0008006" key="2">
    <source>
        <dbReference type="Google" id="ProtNLM"/>
    </source>
</evidence>
<dbReference type="AlphaFoldDB" id="X0TM17"/>
<evidence type="ECO:0000313" key="1">
    <source>
        <dbReference type="EMBL" id="GAF94289.1"/>
    </source>
</evidence>
<feature type="non-terminal residue" evidence="1">
    <location>
        <position position="1"/>
    </location>
</feature>
<dbReference type="InterPro" id="IPR043166">
    <property type="entry name" value="LarA-like_C"/>
</dbReference>
<dbReference type="EMBL" id="BARS01017106">
    <property type="protein sequence ID" value="GAF94289.1"/>
    <property type="molecule type" value="Genomic_DNA"/>
</dbReference>
<dbReference type="PANTHER" id="PTHR33171">
    <property type="entry name" value="LAR_N DOMAIN-CONTAINING PROTEIN"/>
    <property type="match status" value="1"/>
</dbReference>
<dbReference type="InterPro" id="IPR048068">
    <property type="entry name" value="LarA-like"/>
</dbReference>
<proteinExistence type="predicted"/>
<dbReference type="Gene3D" id="3.90.226.30">
    <property type="match status" value="1"/>
</dbReference>
<comment type="caution">
    <text evidence="1">The sequence shown here is derived from an EMBL/GenBank/DDBJ whole genome shotgun (WGS) entry which is preliminary data.</text>
</comment>
<dbReference type="PANTHER" id="PTHR33171:SF17">
    <property type="entry name" value="LARA-LIKE N-TERMINAL DOMAIN-CONTAINING PROTEIN"/>
    <property type="match status" value="1"/>
</dbReference>
<accession>X0TM17</accession>